<keyword evidence="3" id="KW-1185">Reference proteome</keyword>
<evidence type="ECO:0000313" key="3">
    <source>
        <dbReference type="Proteomes" id="UP000193963"/>
    </source>
</evidence>
<proteinExistence type="predicted"/>
<accession>A0A1X6Z2C3</accession>
<dbReference type="InterPro" id="IPR038177">
    <property type="entry name" value="IAT_beta_sf"/>
</dbReference>
<name>A0A1X6Z2C3_9RHOB</name>
<evidence type="ECO:0000256" key="1">
    <source>
        <dbReference type="SAM" id="MobiDB-lite"/>
    </source>
</evidence>
<dbReference type="AlphaFoldDB" id="A0A1X6Z2C3"/>
<protein>
    <submittedName>
        <fullName evidence="2">Uncharacterized protein</fullName>
    </submittedName>
</protein>
<dbReference type="EMBL" id="FWFN01000003">
    <property type="protein sequence ID" value="SLN38405.1"/>
    <property type="molecule type" value="Genomic_DNA"/>
</dbReference>
<dbReference type="Gene3D" id="2.40.160.160">
    <property type="entry name" value="Inverse autotransporter, beta-domain"/>
    <property type="match status" value="1"/>
</dbReference>
<reference evidence="2 3" key="1">
    <citation type="submission" date="2017-03" db="EMBL/GenBank/DDBJ databases">
        <authorList>
            <person name="Afonso C.L."/>
            <person name="Miller P.J."/>
            <person name="Scott M.A."/>
            <person name="Spackman E."/>
            <person name="Goraichik I."/>
            <person name="Dimitrov K.M."/>
            <person name="Suarez D.L."/>
            <person name="Swayne D.E."/>
        </authorList>
    </citation>
    <scope>NUCLEOTIDE SEQUENCE [LARGE SCALE GENOMIC DNA]</scope>
    <source>
        <strain evidence="2 3">CECT 7751</strain>
    </source>
</reference>
<dbReference type="Proteomes" id="UP000193963">
    <property type="component" value="Unassembled WGS sequence"/>
</dbReference>
<sequence>MRPTHAGVSGTRAQDSHFTPMTGRYSPLPARLSSPWRIAVSGMLIFVLLSRPIPTAQANPATSLLRPGAVSYAASGSYGLAARDNWAELSFGLFTPSVVTDRRGRFDALRFSLTGNRQDQTLRFSWGRAWRSVLPGGQVWGINSYLDLGAPPGRNRLMGQASLGVEYEQATSWALQGSRLRFGSNLYLPFADYASRQTLSGTNVPRAGLDGYLDWTRSLGTGLELGGRLSLFHYAATSERDARGIGTLSLKGRMTRYLPPGSALEARLGARYTPGEAAVPRLSMTYTRAIPHPGASASAPIGALRPASDCRIRPEAQGIERLDCGPTSYDPLTPYEVYGPGGRRPPVTVTVPTPERNLGYGTLFVP</sequence>
<evidence type="ECO:0000313" key="2">
    <source>
        <dbReference type="EMBL" id="SLN38405.1"/>
    </source>
</evidence>
<feature type="region of interest" description="Disordered" evidence="1">
    <location>
        <begin position="1"/>
        <end position="20"/>
    </location>
</feature>
<gene>
    <name evidence="2" type="ORF">PSM7751_01733</name>
</gene>
<organism evidence="2 3">
    <name type="scientific">Pseudooceanicola marinus</name>
    <dbReference type="NCBI Taxonomy" id="396013"/>
    <lineage>
        <taxon>Bacteria</taxon>
        <taxon>Pseudomonadati</taxon>
        <taxon>Pseudomonadota</taxon>
        <taxon>Alphaproteobacteria</taxon>
        <taxon>Rhodobacterales</taxon>
        <taxon>Paracoccaceae</taxon>
        <taxon>Pseudooceanicola</taxon>
    </lineage>
</organism>